<name>A0A538UCD1_UNCEI</name>
<feature type="domain" description="Aminoglycoside phosphotransferase" evidence="1">
    <location>
        <begin position="62"/>
        <end position="235"/>
    </location>
</feature>
<dbReference type="Pfam" id="PF01636">
    <property type="entry name" value="APH"/>
    <property type="match status" value="1"/>
</dbReference>
<accession>A0A538UCD1</accession>
<keyword evidence="2" id="KW-0808">Transferase</keyword>
<evidence type="ECO:0000313" key="2">
    <source>
        <dbReference type="EMBL" id="TMQ73543.1"/>
    </source>
</evidence>
<sequence>TRVTAEQVRYVPRKRCGYVYRFTLPPQGSDGAAAHSVYGRLYSGTRGRPVYEVMRRLWETPARAGGAFGMPEPYAYHPETGVLWQQFLAGERVGKAAAHLSRLPEMCEEIGARLAAFHGCGAELPPGMGLDQQREELHSRIEVIAATFPEHAGTVRDLGDRLVARGAGLGDAPPVPAHGELRVSHAFSTQGGIAFIDFDEAGMGDAAHDLGRVLSDLWVMEVAGTVRPAVAAAAREKFQNAYDSEASIPVSPERVPWFTASHLVANEAHKMVKHRDRGHLAGLLAAARSTSQA</sequence>
<gene>
    <name evidence="2" type="ORF">E6K81_04235</name>
</gene>
<organism evidence="2 3">
    <name type="scientific">Eiseniibacteriota bacterium</name>
    <dbReference type="NCBI Taxonomy" id="2212470"/>
    <lineage>
        <taxon>Bacteria</taxon>
        <taxon>Candidatus Eiseniibacteriota</taxon>
    </lineage>
</organism>
<comment type="caution">
    <text evidence="2">The sequence shown here is derived from an EMBL/GenBank/DDBJ whole genome shotgun (WGS) entry which is preliminary data.</text>
</comment>
<feature type="non-terminal residue" evidence="2">
    <location>
        <position position="1"/>
    </location>
</feature>
<dbReference type="EMBL" id="VBPB01000063">
    <property type="protein sequence ID" value="TMQ73543.1"/>
    <property type="molecule type" value="Genomic_DNA"/>
</dbReference>
<dbReference type="InterPro" id="IPR002575">
    <property type="entry name" value="Aminoglycoside_PTrfase"/>
</dbReference>
<evidence type="ECO:0000313" key="3">
    <source>
        <dbReference type="Proteomes" id="UP000319771"/>
    </source>
</evidence>
<dbReference type="Gene3D" id="3.90.1200.10">
    <property type="match status" value="1"/>
</dbReference>
<proteinExistence type="predicted"/>
<dbReference type="SUPFAM" id="SSF56112">
    <property type="entry name" value="Protein kinase-like (PK-like)"/>
    <property type="match status" value="1"/>
</dbReference>
<dbReference type="InterPro" id="IPR011009">
    <property type="entry name" value="Kinase-like_dom_sf"/>
</dbReference>
<dbReference type="AlphaFoldDB" id="A0A538UCD1"/>
<protein>
    <submittedName>
        <fullName evidence="2">Aminoglycoside phosphotransferase family protein</fullName>
    </submittedName>
</protein>
<dbReference type="GO" id="GO:0016740">
    <property type="term" value="F:transferase activity"/>
    <property type="evidence" value="ECO:0007669"/>
    <property type="project" value="UniProtKB-KW"/>
</dbReference>
<reference evidence="2 3" key="1">
    <citation type="journal article" date="2019" name="Nat. Microbiol.">
        <title>Mediterranean grassland soil C-N compound turnover is dependent on rainfall and depth, and is mediated by genomically divergent microorganisms.</title>
        <authorList>
            <person name="Diamond S."/>
            <person name="Andeer P.F."/>
            <person name="Li Z."/>
            <person name="Crits-Christoph A."/>
            <person name="Burstein D."/>
            <person name="Anantharaman K."/>
            <person name="Lane K.R."/>
            <person name="Thomas B.C."/>
            <person name="Pan C."/>
            <person name="Northen T.R."/>
            <person name="Banfield J.F."/>
        </authorList>
    </citation>
    <scope>NUCLEOTIDE SEQUENCE [LARGE SCALE GENOMIC DNA]</scope>
    <source>
        <strain evidence="2">WS_11</strain>
    </source>
</reference>
<dbReference type="Proteomes" id="UP000319771">
    <property type="component" value="Unassembled WGS sequence"/>
</dbReference>
<evidence type="ECO:0000259" key="1">
    <source>
        <dbReference type="Pfam" id="PF01636"/>
    </source>
</evidence>